<sequence>MRIGFNYTLGDTAPLVRKLLAGGHIDYVELLIDNFLAVPIDELETGFAAPVGFHIMFSKFIENDTPALESLARRLRELIERLRPLYVSDHVARFSHDGRQLYHLAEIDYVGDYPQVRERVDWWQQQLGCQLLLENYPSIMDGGHDAPAFHERLYRDTGAGVLFDASNAVCAHLNCGVPLEAWEGVIEHSSHFHTAGYNLSILQPHLILDTHDQVLSEATLGFLQRYRGLFDGPEATLTYERDGRFDEAEIIGDLQRLRGIFPSSPMEPRT</sequence>
<accession>A0A7G7XC55</accession>
<protein>
    <submittedName>
        <fullName evidence="1">Methanobactin biosynthesis cassette protein MbnB</fullName>
    </submittedName>
</protein>
<organism evidence="1 2">
    <name type="scientific">Pseudomonas protegens</name>
    <dbReference type="NCBI Taxonomy" id="380021"/>
    <lineage>
        <taxon>Bacteria</taxon>
        <taxon>Pseudomonadati</taxon>
        <taxon>Pseudomonadota</taxon>
        <taxon>Gammaproteobacteria</taxon>
        <taxon>Pseudomonadales</taxon>
        <taxon>Pseudomonadaceae</taxon>
        <taxon>Pseudomonas</taxon>
    </lineage>
</organism>
<dbReference type="Gene3D" id="3.20.20.150">
    <property type="entry name" value="Divalent-metal-dependent TIM barrel enzymes"/>
    <property type="match status" value="1"/>
</dbReference>
<dbReference type="Pfam" id="PF05114">
    <property type="entry name" value="MbnB_TglH_ChrH"/>
    <property type="match status" value="1"/>
</dbReference>
<dbReference type="InterPro" id="IPR007801">
    <property type="entry name" value="MbnB/TglH/ChrH"/>
</dbReference>
<dbReference type="EMBL" id="CP060201">
    <property type="protein sequence ID" value="QNH77550.1"/>
    <property type="molecule type" value="Genomic_DNA"/>
</dbReference>
<dbReference type="NCBIfam" id="TIGR04159">
    <property type="entry name" value="methbact_MbnB"/>
    <property type="match status" value="1"/>
</dbReference>
<dbReference type="RefSeq" id="WP_016963190.1">
    <property type="nucleotide sequence ID" value="NZ_CP060201.1"/>
</dbReference>
<reference evidence="2" key="1">
    <citation type="journal article" date="2020" name="Microbiol. Resour. Announc.">
        <title>Complete genome sequences of four natural Pseudomonas isolates that catabolize a wide range of aromatic compounds relevant to lignin valorization.</title>
        <authorList>
            <person name="Hatmaker E.A."/>
            <person name="Presley G."/>
            <person name="Cannon O."/>
            <person name="Guss A.M."/>
            <person name="Elkins J.G."/>
        </authorList>
    </citation>
    <scope>NUCLEOTIDE SEQUENCE [LARGE SCALE GENOMIC DNA]</scope>
    <source>
        <strain evidence="2">H1F5C</strain>
    </source>
</reference>
<proteinExistence type="predicted"/>
<evidence type="ECO:0000313" key="2">
    <source>
        <dbReference type="Proteomes" id="UP000515277"/>
    </source>
</evidence>
<gene>
    <name evidence="1" type="primary">mbnB</name>
    <name evidence="1" type="ORF">GGI48_30725</name>
</gene>
<dbReference type="AlphaFoldDB" id="A0A7G7XC55"/>
<dbReference type="InterPro" id="IPR026431">
    <property type="entry name" value="Methbact_MbnB"/>
</dbReference>
<name>A0A7G7XC55_9PSED</name>
<dbReference type="Proteomes" id="UP000515277">
    <property type="component" value="Chromosome"/>
</dbReference>
<evidence type="ECO:0000313" key="1">
    <source>
        <dbReference type="EMBL" id="QNH77550.1"/>
    </source>
</evidence>